<evidence type="ECO:0000313" key="16">
    <source>
        <dbReference type="EMBL" id="ORZ02972.1"/>
    </source>
</evidence>
<dbReference type="AlphaFoldDB" id="A0A1X2HTP1"/>
<keyword evidence="6" id="KW-0732">Signal</keyword>
<dbReference type="Pfam" id="PF01839">
    <property type="entry name" value="FG-GAP"/>
    <property type="match status" value="2"/>
</dbReference>
<evidence type="ECO:0000256" key="8">
    <source>
        <dbReference type="ARBA" id="ARBA00022801"/>
    </source>
</evidence>
<evidence type="ECO:0000256" key="7">
    <source>
        <dbReference type="ARBA" id="ARBA00022737"/>
    </source>
</evidence>
<dbReference type="PANTHER" id="PTHR23221">
    <property type="entry name" value="GLYCOSYLPHOSPHATIDYLINOSITOL PHOSPHOLIPASE D"/>
    <property type="match status" value="1"/>
</dbReference>
<evidence type="ECO:0000313" key="17">
    <source>
        <dbReference type="Proteomes" id="UP000242180"/>
    </source>
</evidence>
<gene>
    <name evidence="16" type="ORF">BCR43DRAFT_559784</name>
</gene>
<dbReference type="OrthoDB" id="5317514at2759"/>
<evidence type="ECO:0000256" key="4">
    <source>
        <dbReference type="ARBA" id="ARBA00015988"/>
    </source>
</evidence>
<keyword evidence="8" id="KW-0378">Hydrolase</keyword>
<keyword evidence="7" id="KW-0677">Repeat</keyword>
<comment type="similarity">
    <text evidence="2">Belongs to the GPLD1 family.</text>
</comment>
<dbReference type="GO" id="GO:0004621">
    <property type="term" value="F:glycosylphosphatidylinositol phospholipase D activity"/>
    <property type="evidence" value="ECO:0007669"/>
    <property type="project" value="UniProtKB-EC"/>
</dbReference>
<evidence type="ECO:0000256" key="1">
    <source>
        <dbReference type="ARBA" id="ARBA00004613"/>
    </source>
</evidence>
<keyword evidence="5" id="KW-0964">Secreted</keyword>
<dbReference type="EC" id="3.1.4.50" evidence="3"/>
<keyword evidence="14" id="KW-0472">Membrane</keyword>
<evidence type="ECO:0000256" key="12">
    <source>
        <dbReference type="PROSITE-ProRule" id="PRU00803"/>
    </source>
</evidence>
<proteinExistence type="inferred from homology"/>
<evidence type="ECO:0000256" key="9">
    <source>
        <dbReference type="ARBA" id="ARBA00023180"/>
    </source>
</evidence>
<reference evidence="16 17" key="1">
    <citation type="submission" date="2016-07" db="EMBL/GenBank/DDBJ databases">
        <title>Pervasive Adenine N6-methylation of Active Genes in Fungi.</title>
        <authorList>
            <consortium name="DOE Joint Genome Institute"/>
            <person name="Mondo S.J."/>
            <person name="Dannebaum R.O."/>
            <person name="Kuo R.C."/>
            <person name="Labutti K."/>
            <person name="Haridas S."/>
            <person name="Kuo A."/>
            <person name="Salamov A."/>
            <person name="Ahrendt S.R."/>
            <person name="Lipzen A."/>
            <person name="Sullivan W."/>
            <person name="Andreopoulos W.B."/>
            <person name="Clum A."/>
            <person name="Lindquist E."/>
            <person name="Daum C."/>
            <person name="Ramamoorthy G.K."/>
            <person name="Gryganskyi A."/>
            <person name="Culley D."/>
            <person name="Magnuson J.K."/>
            <person name="James T.Y."/>
            <person name="O'Malley M.A."/>
            <person name="Stajich J.E."/>
            <person name="Spatafora J.W."/>
            <person name="Visel A."/>
            <person name="Grigoriev I.V."/>
        </authorList>
    </citation>
    <scope>NUCLEOTIDE SEQUENCE [LARGE SCALE GENOMIC DNA]</scope>
    <source>
        <strain evidence="16 17">NRRL 2496</strain>
    </source>
</reference>
<evidence type="ECO:0000256" key="13">
    <source>
        <dbReference type="SAM" id="MobiDB-lite"/>
    </source>
</evidence>
<sequence length="837" mass="93095">MAGPFHCLARNVFVWHVLGSFWYLVTNACGILIHNEVTYRALGAFEPVLGEEHVTYKAILTSSKEYLQAGSFFPDWGYNCLGYHEESEDAHWAPFVRAAVDYVRETYPIPHDDPESKGLIAFIFGMLSHGVADVRWHNMHGLTSYVIEAMAQLDFANDYPAAHEAADTGAEAVLQHFSQLDYQRNITWKVPVRDLVHIYERLYSNPEYKTVGMKHRVPRENHLSYCMTVGFMGSRMDLQFGRYMFGHYGPKSPFLVQELNDYYKGGLQDMATSVVDCFPTLITAFQRGSSHVRDFCGTYYDDKHSRTGFRRSTPFIPKTHKNLPTWDGYDYDLETGILTLSTPPNDKLHHTPRNSQPAGMPVTSRRQLSSFTDSHQNVFVIDGLREPQCLVLDTSNRKLAHTDDEDTLTLSLPVPSAAVGHASTIGDFNADGRPELAISAPYDGQQGMVSKGGAVYILDTAMDTHTSDIRSRAQANLTGDQHRGRFGWSMATVDLNADGIDDLAVAAPFAHDNAGYIDIYFGRAGRGLPAQRDMRIRVPSTVAYTVEGLGAHLAALDIDGDGHKDLVIGCPYCSVQRNLQAGAVFIFLSSVRHDAQSQSVFRTPDYTLWSSSPKQYEHFGRALTLAESTRTLLISAPDYNTPDARRAGRIYAFALQSSRIPVLEWTMTGTEPFQQFGATLAFHEGQQLLAVASPTEETRRGLQRHWQAGAVRVYDWAQLGIPSGTRDRSPEDSLINQLSGQADAGHLGSSLTFFEDDSANLGLWVGEPMADEERGRVYRWSLAHDDVQCIRNEPLSARFGSHVQMVGSTELCVAAEYESSGARFSGAIHLVNTQELS</sequence>
<dbReference type="STRING" id="13706.A0A1X2HTP1"/>
<dbReference type="SMART" id="SM00191">
    <property type="entry name" value="Int_alpha"/>
    <property type="match status" value="5"/>
</dbReference>
<evidence type="ECO:0000256" key="11">
    <source>
        <dbReference type="ARBA" id="ARBA00093237"/>
    </source>
</evidence>
<dbReference type="PROSITE" id="PS51470">
    <property type="entry name" value="FG_GAP"/>
    <property type="match status" value="2"/>
</dbReference>
<dbReference type="OMA" id="CGMTTHN"/>
<name>A0A1X2HTP1_SYNRA</name>
<dbReference type="Proteomes" id="UP000242180">
    <property type="component" value="Unassembled WGS sequence"/>
</dbReference>
<keyword evidence="17" id="KW-1185">Reference proteome</keyword>
<evidence type="ECO:0000256" key="6">
    <source>
        <dbReference type="ARBA" id="ARBA00022729"/>
    </source>
</evidence>
<dbReference type="InterPro" id="IPR013517">
    <property type="entry name" value="FG-GAP"/>
</dbReference>
<evidence type="ECO:0000256" key="3">
    <source>
        <dbReference type="ARBA" id="ARBA00012284"/>
    </source>
</evidence>
<dbReference type="PRINTS" id="PR00718">
    <property type="entry name" value="PHPHLIPASED"/>
</dbReference>
<dbReference type="InterPro" id="IPR028994">
    <property type="entry name" value="Integrin_alpha_N"/>
</dbReference>
<dbReference type="SUPFAM" id="SSF69318">
    <property type="entry name" value="Integrin alpha N-terminal domain"/>
    <property type="match status" value="1"/>
</dbReference>
<keyword evidence="14" id="KW-1133">Transmembrane helix</keyword>
<accession>A0A1X2HTP1</accession>
<organism evidence="16 17">
    <name type="scientific">Syncephalastrum racemosum</name>
    <name type="common">Filamentous fungus</name>
    <dbReference type="NCBI Taxonomy" id="13706"/>
    <lineage>
        <taxon>Eukaryota</taxon>
        <taxon>Fungi</taxon>
        <taxon>Fungi incertae sedis</taxon>
        <taxon>Mucoromycota</taxon>
        <taxon>Mucoromycotina</taxon>
        <taxon>Mucoromycetes</taxon>
        <taxon>Mucorales</taxon>
        <taxon>Syncephalastraceae</taxon>
        <taxon>Syncephalastrum</taxon>
    </lineage>
</organism>
<dbReference type="InterPro" id="IPR001028">
    <property type="entry name" value="Gprt_PLipase_D"/>
</dbReference>
<dbReference type="GO" id="GO:0031012">
    <property type="term" value="C:extracellular matrix"/>
    <property type="evidence" value="ECO:0007669"/>
    <property type="project" value="TreeGrafter"/>
</dbReference>
<feature type="region of interest" description="Disordered" evidence="13">
    <location>
        <begin position="343"/>
        <end position="362"/>
    </location>
</feature>
<keyword evidence="9" id="KW-0325">Glycoprotein</keyword>
<feature type="domain" description="Phospholipase C/D" evidence="15">
    <location>
        <begin position="54"/>
        <end position="189"/>
    </location>
</feature>
<evidence type="ECO:0000256" key="2">
    <source>
        <dbReference type="ARBA" id="ARBA00008652"/>
    </source>
</evidence>
<protein>
    <recommendedName>
        <fullName evidence="4">Phosphatidylinositol-glycan-specific phospholipase D</fullName>
        <ecNumber evidence="3">3.1.4.50</ecNumber>
    </recommendedName>
    <alternativeName>
        <fullName evidence="10">Glycosyl-phosphatidylinositol-specific phospholipase D</fullName>
    </alternativeName>
</protein>
<feature type="repeat" description="FG-GAP" evidence="12">
    <location>
        <begin position="471"/>
        <end position="529"/>
    </location>
</feature>
<evidence type="ECO:0000256" key="5">
    <source>
        <dbReference type="ARBA" id="ARBA00022525"/>
    </source>
</evidence>
<comment type="subcellular location">
    <subcellularLocation>
        <location evidence="1">Secreted</location>
    </subcellularLocation>
</comment>
<dbReference type="Pfam" id="PF00882">
    <property type="entry name" value="Zn_dep_PLPC"/>
    <property type="match status" value="1"/>
</dbReference>
<keyword evidence="14" id="KW-0812">Transmembrane</keyword>
<comment type="catalytic activity">
    <reaction evidence="11">
        <text>a 6-(alpha-D-glucosaminyl)-1-(1,2-diacyl-sn-glycero-3-phospho)-1D-myo-inositol + H2O = 6-(alpha-D-glucosaminyl)-1D-myo-inositol + a 1,2-diacyl-sn-glycero-3-phosphate + H(+)</text>
        <dbReference type="Rhea" id="RHEA:10832"/>
        <dbReference type="ChEBI" id="CHEBI:15377"/>
        <dbReference type="ChEBI" id="CHEBI:15378"/>
        <dbReference type="ChEBI" id="CHEBI:57997"/>
        <dbReference type="ChEBI" id="CHEBI:58608"/>
        <dbReference type="ChEBI" id="CHEBI:58700"/>
        <dbReference type="EC" id="3.1.4.50"/>
    </reaction>
</comment>
<dbReference type="PANTHER" id="PTHR23221:SF7">
    <property type="entry name" value="PHOSPHATIDYLINOSITOL-GLYCAN-SPECIFIC PHOSPHOLIPASE D"/>
    <property type="match status" value="1"/>
</dbReference>
<dbReference type="InterPro" id="IPR013519">
    <property type="entry name" value="Int_alpha_beta-p"/>
</dbReference>
<evidence type="ECO:0000256" key="14">
    <source>
        <dbReference type="SAM" id="Phobius"/>
    </source>
</evidence>
<dbReference type="GO" id="GO:0005615">
    <property type="term" value="C:extracellular space"/>
    <property type="evidence" value="ECO:0007669"/>
    <property type="project" value="TreeGrafter"/>
</dbReference>
<dbReference type="EMBL" id="MCGN01000001">
    <property type="protein sequence ID" value="ORZ02972.1"/>
    <property type="molecule type" value="Genomic_DNA"/>
</dbReference>
<dbReference type="InParanoid" id="A0A1X2HTP1"/>
<comment type="caution">
    <text evidence="16">The sequence shown here is derived from an EMBL/GenBank/DDBJ whole genome shotgun (WGS) entry which is preliminary data.</text>
</comment>
<feature type="transmembrane region" description="Helical" evidence="14">
    <location>
        <begin position="12"/>
        <end position="33"/>
    </location>
</feature>
<evidence type="ECO:0000256" key="10">
    <source>
        <dbReference type="ARBA" id="ARBA00029753"/>
    </source>
</evidence>
<feature type="repeat" description="FG-GAP" evidence="12">
    <location>
        <begin position="535"/>
        <end position="596"/>
    </location>
</feature>
<dbReference type="Gene3D" id="2.130.10.130">
    <property type="entry name" value="Integrin alpha, N-terminal"/>
    <property type="match status" value="3"/>
</dbReference>
<dbReference type="InterPro" id="IPR029002">
    <property type="entry name" value="PLPC/GPLD1"/>
</dbReference>
<evidence type="ECO:0000259" key="15">
    <source>
        <dbReference type="Pfam" id="PF00882"/>
    </source>
</evidence>